<evidence type="ECO:0008006" key="2">
    <source>
        <dbReference type="Google" id="ProtNLM"/>
    </source>
</evidence>
<dbReference type="EMBL" id="DTLS01000068">
    <property type="protein sequence ID" value="HGZ60055.1"/>
    <property type="molecule type" value="Genomic_DNA"/>
</dbReference>
<gene>
    <name evidence="1" type="ORF">ENW83_02460</name>
</gene>
<name>A0A7J3SLD3_9CREN</name>
<proteinExistence type="predicted"/>
<evidence type="ECO:0000313" key="1">
    <source>
        <dbReference type="EMBL" id="HGZ60055.1"/>
    </source>
</evidence>
<organism evidence="1">
    <name type="scientific">Fervidicoccus fontis</name>
    <dbReference type="NCBI Taxonomy" id="683846"/>
    <lineage>
        <taxon>Archaea</taxon>
        <taxon>Thermoproteota</taxon>
        <taxon>Thermoprotei</taxon>
        <taxon>Fervidicoccales</taxon>
        <taxon>Fervidicoccaceae</taxon>
        <taxon>Fervidicoccus</taxon>
    </lineage>
</organism>
<comment type="caution">
    <text evidence="1">The sequence shown here is derived from an EMBL/GenBank/DDBJ whole genome shotgun (WGS) entry which is preliminary data.</text>
</comment>
<sequence>MKTTWRNLPIQEIIYRVLILKGGTVIDKDLYEAVSGATDLSYSEFLKTLMKLELNGLVKVSSIKEDQLLVELIKERADENWE</sequence>
<reference evidence="1" key="1">
    <citation type="journal article" date="2020" name="mSystems">
        <title>Genome- and Community-Level Interaction Insights into Carbon Utilization and Element Cycling Functions of Hydrothermarchaeota in Hydrothermal Sediment.</title>
        <authorList>
            <person name="Zhou Z."/>
            <person name="Liu Y."/>
            <person name="Xu W."/>
            <person name="Pan J."/>
            <person name="Luo Z.H."/>
            <person name="Li M."/>
        </authorList>
    </citation>
    <scope>NUCLEOTIDE SEQUENCE [LARGE SCALE GENOMIC DNA]</scope>
    <source>
        <strain evidence="1">SpSt-885</strain>
    </source>
</reference>
<dbReference type="AlphaFoldDB" id="A0A7J3SLD3"/>
<protein>
    <recommendedName>
        <fullName evidence="2">ArsR family transcriptional regulator</fullName>
    </recommendedName>
</protein>
<accession>A0A7J3SLD3</accession>